<dbReference type="AlphaFoldDB" id="A0A2H0YZC1"/>
<dbReference type="Gene3D" id="3.30.450.40">
    <property type="match status" value="1"/>
</dbReference>
<dbReference type="EMBL" id="PEXU01000002">
    <property type="protein sequence ID" value="PIS43082.1"/>
    <property type="molecule type" value="Genomic_DNA"/>
</dbReference>
<feature type="non-terminal residue" evidence="1">
    <location>
        <position position="63"/>
    </location>
</feature>
<protein>
    <submittedName>
        <fullName evidence="1">Uncharacterized protein</fullName>
    </submittedName>
</protein>
<gene>
    <name evidence="1" type="ORF">COT24_00080</name>
</gene>
<proteinExistence type="predicted"/>
<dbReference type="Proteomes" id="UP000231542">
    <property type="component" value="Unassembled WGS sequence"/>
</dbReference>
<comment type="caution">
    <text evidence="1">The sequence shown here is derived from an EMBL/GenBank/DDBJ whole genome shotgun (WGS) entry which is preliminary data.</text>
</comment>
<evidence type="ECO:0000313" key="2">
    <source>
        <dbReference type="Proteomes" id="UP000231542"/>
    </source>
</evidence>
<organism evidence="1 2">
    <name type="scientific">Candidatus Kerfeldbacteria bacterium CG08_land_8_20_14_0_20_40_16</name>
    <dbReference type="NCBI Taxonomy" id="2014244"/>
    <lineage>
        <taxon>Bacteria</taxon>
        <taxon>Candidatus Kerfeldiibacteriota</taxon>
    </lineage>
</organism>
<accession>A0A2H0YZC1</accession>
<dbReference type="InterPro" id="IPR029016">
    <property type="entry name" value="GAF-like_dom_sf"/>
</dbReference>
<sequence>METFAKRISQTIKLDEAVNVVIDTIQGAMRVDDIAVALSDPSKKNPFLLHTVAGFNKEELKNI</sequence>
<reference evidence="1 2" key="1">
    <citation type="submission" date="2017-09" db="EMBL/GenBank/DDBJ databases">
        <title>Depth-based differentiation of microbial function through sediment-hosted aquifers and enrichment of novel symbionts in the deep terrestrial subsurface.</title>
        <authorList>
            <person name="Probst A.J."/>
            <person name="Ladd B."/>
            <person name="Jarett J.K."/>
            <person name="Geller-Mcgrath D.E."/>
            <person name="Sieber C.M."/>
            <person name="Emerson J.B."/>
            <person name="Anantharaman K."/>
            <person name="Thomas B.C."/>
            <person name="Malmstrom R."/>
            <person name="Stieglmeier M."/>
            <person name="Klingl A."/>
            <person name="Woyke T."/>
            <person name="Ryan C.M."/>
            <person name="Banfield J.F."/>
        </authorList>
    </citation>
    <scope>NUCLEOTIDE SEQUENCE [LARGE SCALE GENOMIC DNA]</scope>
    <source>
        <strain evidence="1">CG08_land_8_20_14_0_20_40_16</strain>
    </source>
</reference>
<evidence type="ECO:0000313" key="1">
    <source>
        <dbReference type="EMBL" id="PIS43082.1"/>
    </source>
</evidence>
<name>A0A2H0YZC1_9BACT</name>